<reference evidence="1 2" key="1">
    <citation type="journal article" date="2015" name="Nature">
        <title>rRNA introns, odd ribosomes, and small enigmatic genomes across a large radiation of phyla.</title>
        <authorList>
            <person name="Brown C.T."/>
            <person name="Hug L.A."/>
            <person name="Thomas B.C."/>
            <person name="Sharon I."/>
            <person name="Castelle C.J."/>
            <person name="Singh A."/>
            <person name="Wilkins M.J."/>
            <person name="Williams K.H."/>
            <person name="Banfield J.F."/>
        </authorList>
    </citation>
    <scope>NUCLEOTIDE SEQUENCE [LARGE SCALE GENOMIC DNA]</scope>
</reference>
<accession>A0A0G1ISQ9</accession>
<evidence type="ECO:0000313" key="2">
    <source>
        <dbReference type="Proteomes" id="UP000033945"/>
    </source>
</evidence>
<gene>
    <name evidence="1" type="ORF">UW55_C0012G0006</name>
</gene>
<organism evidence="1 2">
    <name type="scientific">Candidatus Giovannonibacteria bacterium GW2011_GWA2_44_26</name>
    <dbReference type="NCBI Taxonomy" id="1618648"/>
    <lineage>
        <taxon>Bacteria</taxon>
        <taxon>Candidatus Giovannoniibacteriota</taxon>
    </lineage>
</organism>
<dbReference type="Proteomes" id="UP000033945">
    <property type="component" value="Unassembled WGS sequence"/>
</dbReference>
<protein>
    <recommendedName>
        <fullName evidence="3">Homeodomain phBC6A51-type domain-containing protein</fullName>
    </recommendedName>
</protein>
<dbReference type="EMBL" id="LCIT01000012">
    <property type="protein sequence ID" value="KKT62446.1"/>
    <property type="molecule type" value="Genomic_DNA"/>
</dbReference>
<comment type="caution">
    <text evidence="1">The sequence shown here is derived from an EMBL/GenBank/DDBJ whole genome shotgun (WGS) entry which is preliminary data.</text>
</comment>
<sequence>MAKNVDIQNAKYQEAVRLKYAGESYIVIAKKLKTPLSTVQKWFMFGGLLKEEYDKFRDEQNELKKADAQEILRKNLAVAASMMIALMGSSDDNVKFRAAKEVLDRELGSPKETVEHRGLFGTDISYEQILRKAREKPPPDG</sequence>
<proteinExistence type="predicted"/>
<evidence type="ECO:0008006" key="3">
    <source>
        <dbReference type="Google" id="ProtNLM"/>
    </source>
</evidence>
<name>A0A0G1ISQ9_9BACT</name>
<evidence type="ECO:0000313" key="1">
    <source>
        <dbReference type="EMBL" id="KKT62446.1"/>
    </source>
</evidence>
<dbReference type="AlphaFoldDB" id="A0A0G1ISQ9"/>